<evidence type="ECO:0000313" key="1">
    <source>
        <dbReference type="EMBL" id="MFB9820594.1"/>
    </source>
</evidence>
<keyword evidence="2" id="KW-1185">Reference proteome</keyword>
<comment type="caution">
    <text evidence="1">The sequence shown here is derived from an EMBL/GenBank/DDBJ whole genome shotgun (WGS) entry which is preliminary data.</text>
</comment>
<evidence type="ECO:0000313" key="2">
    <source>
        <dbReference type="Proteomes" id="UP001589702"/>
    </source>
</evidence>
<protein>
    <submittedName>
        <fullName evidence="1">Thioredoxin family protein</fullName>
    </submittedName>
</protein>
<dbReference type="Proteomes" id="UP001589702">
    <property type="component" value="Unassembled WGS sequence"/>
</dbReference>
<proteinExistence type="predicted"/>
<name>A0ABV5Y206_ARTRM</name>
<dbReference type="RefSeq" id="WP_234751129.1">
    <property type="nucleotide sequence ID" value="NZ_BAAAWN010000001.1"/>
</dbReference>
<accession>A0ABV5Y206</accession>
<gene>
    <name evidence="1" type="ORF">ACFFP1_13930</name>
</gene>
<sequence>MKIELLHISDCPNTDEADRRLGAALTALGHGGAAIHMWLMESSEDMIGTAFAGSPTITVDGTDIFPGGAAANDLTCRICRTPRGLAGVPTIDQIKEALTNRGL</sequence>
<reference evidence="1 2" key="1">
    <citation type="submission" date="2024-09" db="EMBL/GenBank/DDBJ databases">
        <authorList>
            <person name="Sun Q."/>
            <person name="Mori K."/>
        </authorList>
    </citation>
    <scope>NUCLEOTIDE SEQUENCE [LARGE SCALE GENOMIC DNA]</scope>
    <source>
        <strain evidence="1 2">JCM 1334</strain>
    </source>
</reference>
<dbReference type="EMBL" id="JBHMBC010000022">
    <property type="protein sequence ID" value="MFB9820594.1"/>
    <property type="molecule type" value="Genomic_DNA"/>
</dbReference>
<organism evidence="1 2">
    <name type="scientific">Arthrobacter ramosus</name>
    <dbReference type="NCBI Taxonomy" id="1672"/>
    <lineage>
        <taxon>Bacteria</taxon>
        <taxon>Bacillati</taxon>
        <taxon>Actinomycetota</taxon>
        <taxon>Actinomycetes</taxon>
        <taxon>Micrococcales</taxon>
        <taxon>Micrococcaceae</taxon>
        <taxon>Arthrobacter</taxon>
    </lineage>
</organism>